<dbReference type="EMBL" id="JACCFL010000001">
    <property type="protein sequence ID" value="NYJ25652.1"/>
    <property type="molecule type" value="Genomic_DNA"/>
</dbReference>
<dbReference type="Gene3D" id="1.10.10.10">
    <property type="entry name" value="Winged helix-like DNA-binding domain superfamily/Winged helix DNA-binding domain"/>
    <property type="match status" value="1"/>
</dbReference>
<dbReference type="SMART" id="SM00895">
    <property type="entry name" value="FCD"/>
    <property type="match status" value="1"/>
</dbReference>
<reference evidence="5 6" key="1">
    <citation type="submission" date="2020-07" db="EMBL/GenBank/DDBJ databases">
        <title>Sequencing the genomes of 1000 actinobacteria strains.</title>
        <authorList>
            <person name="Klenk H.-P."/>
        </authorList>
    </citation>
    <scope>NUCLEOTIDE SEQUENCE [LARGE SCALE GENOMIC DNA]</scope>
    <source>
        <strain evidence="5 6">DSM 15165</strain>
    </source>
</reference>
<keyword evidence="2 5" id="KW-0238">DNA-binding</keyword>
<dbReference type="GO" id="GO:0003677">
    <property type="term" value="F:DNA binding"/>
    <property type="evidence" value="ECO:0007669"/>
    <property type="project" value="UniProtKB-KW"/>
</dbReference>
<protein>
    <submittedName>
        <fullName evidence="5">DNA-binding FadR family transcriptional regulator</fullName>
    </submittedName>
</protein>
<dbReference type="PANTHER" id="PTHR43537:SF24">
    <property type="entry name" value="GLUCONATE OPERON TRANSCRIPTIONAL REPRESSOR"/>
    <property type="match status" value="1"/>
</dbReference>
<dbReference type="AlphaFoldDB" id="A0A853CYK6"/>
<dbReference type="GO" id="GO:0003700">
    <property type="term" value="F:DNA-binding transcription factor activity"/>
    <property type="evidence" value="ECO:0007669"/>
    <property type="project" value="InterPro"/>
</dbReference>
<name>A0A853CYK6_9MICO</name>
<dbReference type="Pfam" id="PF00392">
    <property type="entry name" value="GntR"/>
    <property type="match status" value="1"/>
</dbReference>
<dbReference type="CDD" id="cd07377">
    <property type="entry name" value="WHTH_GntR"/>
    <property type="match status" value="1"/>
</dbReference>
<proteinExistence type="predicted"/>
<dbReference type="PROSITE" id="PS50949">
    <property type="entry name" value="HTH_GNTR"/>
    <property type="match status" value="1"/>
</dbReference>
<evidence type="ECO:0000259" key="4">
    <source>
        <dbReference type="PROSITE" id="PS50949"/>
    </source>
</evidence>
<keyword evidence="3" id="KW-0804">Transcription</keyword>
<dbReference type="InterPro" id="IPR011711">
    <property type="entry name" value="GntR_C"/>
</dbReference>
<dbReference type="Proteomes" id="UP000578352">
    <property type="component" value="Unassembled WGS sequence"/>
</dbReference>
<dbReference type="InterPro" id="IPR000524">
    <property type="entry name" value="Tscrpt_reg_HTH_GntR"/>
</dbReference>
<dbReference type="Gene3D" id="1.20.120.530">
    <property type="entry name" value="GntR ligand-binding domain-like"/>
    <property type="match status" value="1"/>
</dbReference>
<dbReference type="SUPFAM" id="SSF48008">
    <property type="entry name" value="GntR ligand-binding domain-like"/>
    <property type="match status" value="1"/>
</dbReference>
<dbReference type="InterPro" id="IPR036388">
    <property type="entry name" value="WH-like_DNA-bd_sf"/>
</dbReference>
<evidence type="ECO:0000313" key="6">
    <source>
        <dbReference type="Proteomes" id="UP000578352"/>
    </source>
</evidence>
<dbReference type="PANTHER" id="PTHR43537">
    <property type="entry name" value="TRANSCRIPTIONAL REGULATOR, GNTR FAMILY"/>
    <property type="match status" value="1"/>
</dbReference>
<evidence type="ECO:0000313" key="5">
    <source>
        <dbReference type="EMBL" id="NYJ25652.1"/>
    </source>
</evidence>
<evidence type="ECO:0000256" key="3">
    <source>
        <dbReference type="ARBA" id="ARBA00023163"/>
    </source>
</evidence>
<dbReference type="PRINTS" id="PR00035">
    <property type="entry name" value="HTHGNTR"/>
</dbReference>
<evidence type="ECO:0000256" key="2">
    <source>
        <dbReference type="ARBA" id="ARBA00023125"/>
    </source>
</evidence>
<gene>
    <name evidence="5" type="ORF">HNR13_003939</name>
</gene>
<comment type="caution">
    <text evidence="5">The sequence shown here is derived from an EMBL/GenBank/DDBJ whole genome shotgun (WGS) entry which is preliminary data.</text>
</comment>
<keyword evidence="1" id="KW-0805">Transcription regulation</keyword>
<dbReference type="SUPFAM" id="SSF46785">
    <property type="entry name" value="Winged helix' DNA-binding domain"/>
    <property type="match status" value="1"/>
</dbReference>
<feature type="domain" description="HTH gntR-type" evidence="4">
    <location>
        <begin position="28"/>
        <end position="98"/>
    </location>
</feature>
<evidence type="ECO:0000256" key="1">
    <source>
        <dbReference type="ARBA" id="ARBA00023015"/>
    </source>
</evidence>
<dbReference type="InterPro" id="IPR008920">
    <property type="entry name" value="TF_FadR/GntR_C"/>
</dbReference>
<sequence length="253" mass="26444">MTGDAPGTLTHTAVPALTGPAVAGITRLSAVDTVRARIALAVELRLLAPGEQLPSDADIAAALDVSEITARRAIKSLAEEGLLRRVRGRSGGTFVAEAAPEAAGGAGPAVAAYRADAEQVHRLIDQRLLAEAGLTHLAAVSATEDDLAELDAAVAAAASAQDWSDYHAADERFHLAVARAAGRPALAGLYEETLRRLYAYFIPYPIAYLHEVNAEHAALAAAIRGRDPVTAVALAERHVAVLHETMFVGLEQD</sequence>
<organism evidence="5 6">
    <name type="scientific">Leifsonia shinshuensis</name>
    <dbReference type="NCBI Taxonomy" id="150026"/>
    <lineage>
        <taxon>Bacteria</taxon>
        <taxon>Bacillati</taxon>
        <taxon>Actinomycetota</taxon>
        <taxon>Actinomycetes</taxon>
        <taxon>Micrococcales</taxon>
        <taxon>Microbacteriaceae</taxon>
        <taxon>Leifsonia</taxon>
    </lineage>
</organism>
<accession>A0A853CYK6</accession>
<dbReference type="SMART" id="SM00345">
    <property type="entry name" value="HTH_GNTR"/>
    <property type="match status" value="1"/>
</dbReference>
<dbReference type="Pfam" id="PF07729">
    <property type="entry name" value="FCD"/>
    <property type="match status" value="1"/>
</dbReference>
<dbReference type="InterPro" id="IPR036390">
    <property type="entry name" value="WH_DNA-bd_sf"/>
</dbReference>
<dbReference type="RefSeq" id="WP_179608474.1">
    <property type="nucleotide sequence ID" value="NZ_BAABEH010000001.1"/>
</dbReference>